<keyword evidence="2 6" id="KW-0812">Transmembrane</keyword>
<feature type="transmembrane region" description="Helical" evidence="6">
    <location>
        <begin position="98"/>
        <end position="120"/>
    </location>
</feature>
<keyword evidence="9" id="KW-1185">Reference proteome</keyword>
<dbReference type="GO" id="GO:0016020">
    <property type="term" value="C:membrane"/>
    <property type="evidence" value="ECO:0007669"/>
    <property type="project" value="UniProtKB-SubCell"/>
</dbReference>
<evidence type="ECO:0000256" key="5">
    <source>
        <dbReference type="SAM" id="MobiDB-lite"/>
    </source>
</evidence>
<dbReference type="Pfam" id="PF00916">
    <property type="entry name" value="Sulfate_transp"/>
    <property type="match status" value="1"/>
</dbReference>
<feature type="region of interest" description="Disordered" evidence="5">
    <location>
        <begin position="623"/>
        <end position="642"/>
    </location>
</feature>
<feature type="transmembrane region" description="Helical" evidence="6">
    <location>
        <begin position="416"/>
        <end position="437"/>
    </location>
</feature>
<dbReference type="PANTHER" id="PTHR11814">
    <property type="entry name" value="SULFATE TRANSPORTER"/>
    <property type="match status" value="1"/>
</dbReference>
<feature type="transmembrane region" description="Helical" evidence="6">
    <location>
        <begin position="386"/>
        <end position="404"/>
    </location>
</feature>
<name>A0A8J2K5X5_9HEXA</name>
<dbReference type="InterPro" id="IPR011547">
    <property type="entry name" value="SLC26A/SulP_dom"/>
</dbReference>
<gene>
    <name evidence="8" type="ORF">AFUS01_LOCUS17477</name>
</gene>
<evidence type="ECO:0000259" key="7">
    <source>
        <dbReference type="Pfam" id="PF00916"/>
    </source>
</evidence>
<evidence type="ECO:0000313" key="8">
    <source>
        <dbReference type="EMBL" id="CAG7728716.1"/>
    </source>
</evidence>
<evidence type="ECO:0000256" key="6">
    <source>
        <dbReference type="SAM" id="Phobius"/>
    </source>
</evidence>
<protein>
    <recommendedName>
        <fullName evidence="7">SLC26A/SulP transporter domain-containing protein</fullName>
    </recommendedName>
</protein>
<evidence type="ECO:0000256" key="3">
    <source>
        <dbReference type="ARBA" id="ARBA00022989"/>
    </source>
</evidence>
<feature type="transmembrane region" description="Helical" evidence="6">
    <location>
        <begin position="211"/>
        <end position="227"/>
    </location>
</feature>
<dbReference type="CDD" id="cd07042">
    <property type="entry name" value="STAS_SulP_like_sulfate_transporter"/>
    <property type="match status" value="1"/>
</dbReference>
<dbReference type="OrthoDB" id="288203at2759"/>
<feature type="transmembrane region" description="Helical" evidence="6">
    <location>
        <begin position="56"/>
        <end position="78"/>
    </location>
</feature>
<dbReference type="AlphaFoldDB" id="A0A8J2K5X5"/>
<organism evidence="8 9">
    <name type="scientific">Allacma fusca</name>
    <dbReference type="NCBI Taxonomy" id="39272"/>
    <lineage>
        <taxon>Eukaryota</taxon>
        <taxon>Metazoa</taxon>
        <taxon>Ecdysozoa</taxon>
        <taxon>Arthropoda</taxon>
        <taxon>Hexapoda</taxon>
        <taxon>Collembola</taxon>
        <taxon>Symphypleona</taxon>
        <taxon>Sminthuridae</taxon>
        <taxon>Allacma</taxon>
    </lineage>
</organism>
<comment type="subcellular location">
    <subcellularLocation>
        <location evidence="1">Membrane</location>
        <topology evidence="1">Multi-pass membrane protein</topology>
    </subcellularLocation>
</comment>
<keyword evidence="3 6" id="KW-1133">Transmembrane helix</keyword>
<comment type="caution">
    <text evidence="8">The sequence shown here is derived from an EMBL/GenBank/DDBJ whole genome shotgun (WGS) entry which is preliminary data.</text>
</comment>
<keyword evidence="4 6" id="KW-0472">Membrane</keyword>
<evidence type="ECO:0000256" key="2">
    <source>
        <dbReference type="ARBA" id="ARBA00022692"/>
    </source>
</evidence>
<accession>A0A8J2K5X5</accession>
<feature type="domain" description="SLC26A/SulP transporter" evidence="7">
    <location>
        <begin position="58"/>
        <end position="450"/>
    </location>
</feature>
<feature type="transmembrane region" description="Helical" evidence="6">
    <location>
        <begin position="449"/>
        <end position="476"/>
    </location>
</feature>
<evidence type="ECO:0000256" key="1">
    <source>
        <dbReference type="ARBA" id="ARBA00004141"/>
    </source>
</evidence>
<evidence type="ECO:0000256" key="4">
    <source>
        <dbReference type="ARBA" id="ARBA00023136"/>
    </source>
</evidence>
<feature type="transmembrane region" description="Helical" evidence="6">
    <location>
        <begin position="316"/>
        <end position="339"/>
    </location>
</feature>
<dbReference type="EMBL" id="CAJVCH010167284">
    <property type="protein sequence ID" value="CAG7728716.1"/>
    <property type="molecule type" value="Genomic_DNA"/>
</dbReference>
<reference evidence="8" key="1">
    <citation type="submission" date="2021-06" db="EMBL/GenBank/DDBJ databases">
        <authorList>
            <person name="Hodson N. C."/>
            <person name="Mongue J. A."/>
            <person name="Jaron S. K."/>
        </authorList>
    </citation>
    <scope>NUCLEOTIDE SEQUENCE</scope>
</reference>
<feature type="transmembrane region" description="Helical" evidence="6">
    <location>
        <begin position="132"/>
        <end position="159"/>
    </location>
</feature>
<dbReference type="Proteomes" id="UP000708208">
    <property type="component" value="Unassembled WGS sequence"/>
</dbReference>
<evidence type="ECO:0000313" key="9">
    <source>
        <dbReference type="Proteomes" id="UP000708208"/>
    </source>
</evidence>
<proteinExistence type="predicted"/>
<sequence length="642" mass="70502">MTTRTRNRALTVDSGLSGYDEEIIVTENRTFGWKAKQFAKRKLPIFTWAPQYKKSFIIADMIAGITVWLTAIPQSMAYAGVAGLTPEYGLYSHFVGPFLYIFFGSVRQVTIGPTAIVELMTHQTCGDDFPECVILMGFYSGVVELLLGVLNLGVIISFISEPVTIGFTAGSVCTIASSQVKSLLGLSGKASGNNVLNIWEHIVEYIDTTKVGDSVLGLCCIIMLLLLQKLRDLKPPTNTRFPRLWHHTLRWLVLGRNALVIIIGVIVAYCWSSDPPFALTGEVQSGLPPVGFPQFELEDRRSNSTETMSFVKTLEFMGSGPVVVAVIAILQNVAISKVYGSGQTIDGTQEMIALGGTNIVGGFFSCLPTSGSFTRSAVNDASGVKSQFGGFFVGILILLTLAFLTPTFQYIPKASLAAVIVCAVIFMVEFDAIRVIWKASKIDFLCFLVTFLSSLFLGMEYGIAAGVGVSALIILLKSMRPSMAIHLLTDRATKVKYILLKPDQGFYFPSVDYVRDSVNKYARRYLNYPVIVVQCDKWTHWDYTAVNTMIGLSKALEKNGRTLILYRNCQSWVDAIETFGVKQPLCCPNTAQLQDSFNLLKSKYYGPNEISIPQSSENISQLMANPLTDGNNPISDNANVPN</sequence>
<dbReference type="InterPro" id="IPR001902">
    <property type="entry name" value="SLC26A/SulP_fam"/>
</dbReference>
<dbReference type="GO" id="GO:0055085">
    <property type="term" value="P:transmembrane transport"/>
    <property type="evidence" value="ECO:0007669"/>
    <property type="project" value="InterPro"/>
</dbReference>
<feature type="transmembrane region" description="Helical" evidence="6">
    <location>
        <begin position="248"/>
        <end position="269"/>
    </location>
</feature>